<evidence type="ECO:0000256" key="7">
    <source>
        <dbReference type="SAM" id="Phobius"/>
    </source>
</evidence>
<feature type="transmembrane region" description="Helical" evidence="7">
    <location>
        <begin position="255"/>
        <end position="279"/>
    </location>
</feature>
<reference evidence="8 9" key="1">
    <citation type="submission" date="2019-03" db="EMBL/GenBank/DDBJ databases">
        <title>Draft genome sequence data and analysis of a Fermenting Bacterium, Soehngenia longevitae strain 1933PT, isolated from petroleum reservoir in Azerbaijan.</title>
        <authorList>
            <person name="Grouzdev D.S."/>
            <person name="Bidzhieva S.K."/>
            <person name="Sokolova D.S."/>
            <person name="Tourova T.P."/>
            <person name="Poltaraus A.B."/>
            <person name="Nazina T.N."/>
        </authorList>
    </citation>
    <scope>NUCLEOTIDE SEQUENCE [LARGE SCALE GENOMIC DNA]</scope>
    <source>
        <strain evidence="8 9">1933P</strain>
    </source>
</reference>
<proteinExistence type="predicted"/>
<dbReference type="InterPro" id="IPR002528">
    <property type="entry name" value="MATE_fam"/>
</dbReference>
<evidence type="ECO:0000256" key="5">
    <source>
        <dbReference type="ARBA" id="ARBA00022989"/>
    </source>
</evidence>
<keyword evidence="5 7" id="KW-1133">Transmembrane helix</keyword>
<evidence type="ECO:0000256" key="3">
    <source>
        <dbReference type="ARBA" id="ARBA00022475"/>
    </source>
</evidence>
<evidence type="ECO:0000313" key="9">
    <source>
        <dbReference type="Proteomes" id="UP000298381"/>
    </source>
</evidence>
<dbReference type="PANTHER" id="PTHR43549:SF2">
    <property type="entry name" value="MULTIDRUG RESISTANCE PROTEIN NORM-RELATED"/>
    <property type="match status" value="1"/>
</dbReference>
<dbReference type="OrthoDB" id="9776324at2"/>
<dbReference type="GO" id="GO:0015297">
    <property type="term" value="F:antiporter activity"/>
    <property type="evidence" value="ECO:0007669"/>
    <property type="project" value="InterPro"/>
</dbReference>
<organism evidence="8 9">
    <name type="scientific">Soehngenia longivitae</name>
    <dbReference type="NCBI Taxonomy" id="2562294"/>
    <lineage>
        <taxon>Bacteria</taxon>
        <taxon>Bacillati</taxon>
        <taxon>Bacillota</taxon>
        <taxon>Tissierellia</taxon>
        <taxon>Tissierellales</taxon>
        <taxon>Tissierellaceae</taxon>
        <taxon>Soehngenia</taxon>
    </lineage>
</organism>
<evidence type="ECO:0000256" key="1">
    <source>
        <dbReference type="ARBA" id="ARBA00004651"/>
    </source>
</evidence>
<dbReference type="RefSeq" id="WP_135270987.1">
    <property type="nucleotide sequence ID" value="NZ_SRIB01000006.1"/>
</dbReference>
<dbReference type="NCBIfam" id="TIGR00797">
    <property type="entry name" value="matE"/>
    <property type="match status" value="1"/>
</dbReference>
<dbReference type="PANTHER" id="PTHR43549">
    <property type="entry name" value="MULTIDRUG RESISTANCE PROTEIN YPNP-RELATED"/>
    <property type="match status" value="1"/>
</dbReference>
<feature type="transmembrane region" description="Helical" evidence="7">
    <location>
        <begin position="322"/>
        <end position="346"/>
    </location>
</feature>
<evidence type="ECO:0000256" key="4">
    <source>
        <dbReference type="ARBA" id="ARBA00022692"/>
    </source>
</evidence>
<sequence>MKTNDKSKLILNGNIYKALLSLSVPIMINSLIQTLYNLVDGIWVSKISSVHFAATAFVWPVNFLFISIGIGLSIAGTSIISQLIGANKIKEANRHAAQLIVLTVLCAITFSVVGITLTPYIVKWMGATGDLAKYSIIYLRITFLDMVFMFLFFNYSSIMNSQGNTVHPTIFSGISAVLNTILDPIFIFTFDLGIAGAAYATLISRILLAVIGFIHLYKGNSMIVPRFRGFKFDKEIINNIVKVGLPTSIGQSGAAIGFIVLNMFIGSYGTATIAAYAMVNRITSLISQPAMGLGSALTAIVGQNTGANKENRVRESFHKATLLTSVFGFIGCSILLIFDIEIINFFMQSKDDPSVIELSVNYLKYISWSMPLMGIFSVLQGLFQGTGKTKYSMTMEIGRLWFVRLPMILLFKNFTDWGASGIWFSMSFSNLIVCLYGFLIYLKGNWKSSVIKLESL</sequence>
<comment type="caution">
    <text evidence="8">The sequence shown here is derived from an EMBL/GenBank/DDBJ whole genome shotgun (WGS) entry which is preliminary data.</text>
</comment>
<keyword evidence="9" id="KW-1185">Reference proteome</keyword>
<dbReference type="InterPro" id="IPR048279">
    <property type="entry name" value="MdtK-like"/>
</dbReference>
<feature type="transmembrane region" description="Helical" evidence="7">
    <location>
        <begin position="421"/>
        <end position="442"/>
    </location>
</feature>
<feature type="transmembrane region" description="Helical" evidence="7">
    <location>
        <begin position="196"/>
        <end position="217"/>
    </location>
</feature>
<feature type="transmembrane region" description="Helical" evidence="7">
    <location>
        <begin position="56"/>
        <end position="84"/>
    </location>
</feature>
<evidence type="ECO:0000256" key="2">
    <source>
        <dbReference type="ARBA" id="ARBA00022448"/>
    </source>
</evidence>
<dbReference type="PIRSF" id="PIRSF006603">
    <property type="entry name" value="DinF"/>
    <property type="match status" value="1"/>
</dbReference>
<keyword evidence="6 7" id="KW-0472">Membrane</keyword>
<dbReference type="AlphaFoldDB" id="A0A4Z0D5Q6"/>
<evidence type="ECO:0000313" key="8">
    <source>
        <dbReference type="EMBL" id="TFZ40214.1"/>
    </source>
</evidence>
<dbReference type="Proteomes" id="UP000298381">
    <property type="component" value="Unassembled WGS sequence"/>
</dbReference>
<feature type="transmembrane region" description="Helical" evidence="7">
    <location>
        <begin position="137"/>
        <end position="158"/>
    </location>
</feature>
<name>A0A4Z0D5Q6_9FIRM</name>
<keyword evidence="4 7" id="KW-0812">Transmembrane</keyword>
<feature type="transmembrane region" description="Helical" evidence="7">
    <location>
        <begin position="170"/>
        <end position="190"/>
    </location>
</feature>
<protein>
    <submittedName>
        <fullName evidence="8">MATE family efflux transporter</fullName>
    </submittedName>
</protein>
<keyword evidence="3" id="KW-1003">Cell membrane</keyword>
<dbReference type="EMBL" id="SRIB01000006">
    <property type="protein sequence ID" value="TFZ40214.1"/>
    <property type="molecule type" value="Genomic_DNA"/>
</dbReference>
<keyword evidence="2" id="KW-0813">Transport</keyword>
<evidence type="ECO:0000256" key="6">
    <source>
        <dbReference type="ARBA" id="ARBA00023136"/>
    </source>
</evidence>
<gene>
    <name evidence="8" type="ORF">E4100_05215</name>
</gene>
<accession>A0A4Z0D5Q6</accession>
<dbReference type="Pfam" id="PF01554">
    <property type="entry name" value="MatE"/>
    <property type="match status" value="2"/>
</dbReference>
<dbReference type="InterPro" id="IPR052031">
    <property type="entry name" value="Membrane_Transporter-Flippase"/>
</dbReference>
<comment type="subcellular location">
    <subcellularLocation>
        <location evidence="1">Cell membrane</location>
        <topology evidence="1">Multi-pass membrane protein</topology>
    </subcellularLocation>
</comment>
<dbReference type="GO" id="GO:0005886">
    <property type="term" value="C:plasma membrane"/>
    <property type="evidence" value="ECO:0007669"/>
    <property type="project" value="UniProtKB-SubCell"/>
</dbReference>
<feature type="transmembrane region" description="Helical" evidence="7">
    <location>
        <begin position="366"/>
        <end position="385"/>
    </location>
</feature>
<feature type="transmembrane region" description="Helical" evidence="7">
    <location>
        <begin position="96"/>
        <end position="117"/>
    </location>
</feature>
<dbReference type="GO" id="GO:0042910">
    <property type="term" value="F:xenobiotic transmembrane transporter activity"/>
    <property type="evidence" value="ECO:0007669"/>
    <property type="project" value="InterPro"/>
</dbReference>
<feature type="transmembrane region" description="Helical" evidence="7">
    <location>
        <begin position="15"/>
        <end position="36"/>
    </location>
</feature>